<accession>A0A9K3NA93</accession>
<organism evidence="7 8">
    <name type="scientific">Helianthus annuus</name>
    <name type="common">Common sunflower</name>
    <dbReference type="NCBI Taxonomy" id="4232"/>
    <lineage>
        <taxon>Eukaryota</taxon>
        <taxon>Viridiplantae</taxon>
        <taxon>Streptophyta</taxon>
        <taxon>Embryophyta</taxon>
        <taxon>Tracheophyta</taxon>
        <taxon>Spermatophyta</taxon>
        <taxon>Magnoliopsida</taxon>
        <taxon>eudicotyledons</taxon>
        <taxon>Gunneridae</taxon>
        <taxon>Pentapetalae</taxon>
        <taxon>asterids</taxon>
        <taxon>campanulids</taxon>
        <taxon>Asterales</taxon>
        <taxon>Asteraceae</taxon>
        <taxon>Asteroideae</taxon>
        <taxon>Heliantheae alliance</taxon>
        <taxon>Heliantheae</taxon>
        <taxon>Helianthus</taxon>
    </lineage>
</organism>
<evidence type="ECO:0000256" key="3">
    <source>
        <dbReference type="ARBA" id="ARBA00023187"/>
    </source>
</evidence>
<dbReference type="SUPFAM" id="SSF54928">
    <property type="entry name" value="RNA-binding domain, RBD"/>
    <property type="match status" value="1"/>
</dbReference>
<evidence type="ECO:0000256" key="4">
    <source>
        <dbReference type="PROSITE-ProRule" id="PRU00176"/>
    </source>
</evidence>
<reference evidence="7" key="2">
    <citation type="submission" date="2020-06" db="EMBL/GenBank/DDBJ databases">
        <title>Helianthus annuus Genome sequencing and assembly Release 2.</title>
        <authorList>
            <person name="Gouzy J."/>
            <person name="Langlade N."/>
            <person name="Munos S."/>
        </authorList>
    </citation>
    <scope>NUCLEOTIDE SEQUENCE</scope>
    <source>
        <tissue evidence="7">Leaves</tissue>
    </source>
</reference>
<proteinExistence type="predicted"/>
<dbReference type="InterPro" id="IPR012677">
    <property type="entry name" value="Nucleotide-bd_a/b_plait_sf"/>
</dbReference>
<dbReference type="Pfam" id="PF00076">
    <property type="entry name" value="RRM_1"/>
    <property type="match status" value="1"/>
</dbReference>
<sequence length="339" mass="37884">MAGDSPEDWQDVVSRKGRKGSQQGDGNSKVITKFFVSNLPPKCSSSDLKEFFGTFGTLEGSYIARKLDRWGKRFAFLSFRDVIDAKRMEGEMGDVWMGSYKLFVVLARFVDGETRFKDKPEPKGKSILKENATHANPKVGSSTYVPVNSNVSRPSRLDNGGGRTFLDSVLNKNTVEVINVDDNVRGFSEWNGSSLMGKVVDFKALTSLKGCLNSGGWGSVGIKYVSGYVVLLVFRSITDCERFYADKGWWSRIFNSLVIWDGSSMVANDRIAWLHVHGIPIHLAIDEVFDLVGARYGEVVQPARMTTSDNNFSYAYIGVLCKSRGRIVDRFDIRWRGCL</sequence>
<dbReference type="Gramene" id="mRNA:HanXRQr2_Chr09g0408281">
    <property type="protein sequence ID" value="CDS:HanXRQr2_Chr09g0408281.1"/>
    <property type="gene ID" value="HanXRQr2_Chr09g0408281"/>
</dbReference>
<dbReference type="EMBL" id="MNCJ02000324">
    <property type="protein sequence ID" value="KAF5792649.1"/>
    <property type="molecule type" value="Genomic_DNA"/>
</dbReference>
<evidence type="ECO:0000259" key="6">
    <source>
        <dbReference type="PROSITE" id="PS50102"/>
    </source>
</evidence>
<protein>
    <submittedName>
        <fullName evidence="7">RNA recognition motif domain, nucleotide-binding alpha-beta plait domain superfamily</fullName>
    </submittedName>
</protein>
<keyword evidence="3" id="KW-0508">mRNA splicing</keyword>
<dbReference type="GO" id="GO:0003723">
    <property type="term" value="F:RNA binding"/>
    <property type="evidence" value="ECO:0007669"/>
    <property type="project" value="UniProtKB-UniRule"/>
</dbReference>
<evidence type="ECO:0000313" key="7">
    <source>
        <dbReference type="EMBL" id="KAF5792649.1"/>
    </source>
</evidence>
<dbReference type="AlphaFoldDB" id="A0A9K3NA93"/>
<dbReference type="InterPro" id="IPR050907">
    <property type="entry name" value="SRSF"/>
</dbReference>
<dbReference type="InterPro" id="IPR000504">
    <property type="entry name" value="RRM_dom"/>
</dbReference>
<feature type="compositionally biased region" description="Acidic residues" evidence="5">
    <location>
        <begin position="1"/>
        <end position="10"/>
    </location>
</feature>
<feature type="region of interest" description="Disordered" evidence="5">
    <location>
        <begin position="1"/>
        <end position="26"/>
    </location>
</feature>
<dbReference type="GO" id="GO:0008380">
    <property type="term" value="P:RNA splicing"/>
    <property type="evidence" value="ECO:0007669"/>
    <property type="project" value="UniProtKB-KW"/>
</dbReference>
<dbReference type="PANTHER" id="PTHR23147">
    <property type="entry name" value="SERINE/ARGININE RICH SPLICING FACTOR"/>
    <property type="match status" value="1"/>
</dbReference>
<dbReference type="GO" id="GO:0005681">
    <property type="term" value="C:spliceosomal complex"/>
    <property type="evidence" value="ECO:0007669"/>
    <property type="project" value="UniProtKB-KW"/>
</dbReference>
<keyword evidence="2" id="KW-0747">Spliceosome</keyword>
<keyword evidence="8" id="KW-1185">Reference proteome</keyword>
<dbReference type="Gene3D" id="3.30.70.330">
    <property type="match status" value="1"/>
</dbReference>
<dbReference type="InterPro" id="IPR035979">
    <property type="entry name" value="RBD_domain_sf"/>
</dbReference>
<evidence type="ECO:0000256" key="5">
    <source>
        <dbReference type="SAM" id="MobiDB-lite"/>
    </source>
</evidence>
<keyword evidence="4" id="KW-0694">RNA-binding</keyword>
<dbReference type="GO" id="GO:0006397">
    <property type="term" value="P:mRNA processing"/>
    <property type="evidence" value="ECO:0007669"/>
    <property type="project" value="UniProtKB-KW"/>
</dbReference>
<dbReference type="PROSITE" id="PS50102">
    <property type="entry name" value="RRM"/>
    <property type="match status" value="1"/>
</dbReference>
<evidence type="ECO:0000256" key="1">
    <source>
        <dbReference type="ARBA" id="ARBA00022664"/>
    </source>
</evidence>
<evidence type="ECO:0000313" key="8">
    <source>
        <dbReference type="Proteomes" id="UP000215914"/>
    </source>
</evidence>
<feature type="domain" description="RRM" evidence="6">
    <location>
        <begin position="32"/>
        <end position="109"/>
    </location>
</feature>
<keyword evidence="1" id="KW-0507">mRNA processing</keyword>
<name>A0A9K3NA93_HELAN</name>
<gene>
    <name evidence="7" type="ORF">HanXRQr2_Chr09g0408281</name>
</gene>
<evidence type="ECO:0000256" key="2">
    <source>
        <dbReference type="ARBA" id="ARBA00022728"/>
    </source>
</evidence>
<dbReference type="CDD" id="cd00590">
    <property type="entry name" value="RRM_SF"/>
    <property type="match status" value="1"/>
</dbReference>
<reference evidence="7" key="1">
    <citation type="journal article" date="2017" name="Nature">
        <title>The sunflower genome provides insights into oil metabolism, flowering and Asterid evolution.</title>
        <authorList>
            <person name="Badouin H."/>
            <person name="Gouzy J."/>
            <person name="Grassa C.J."/>
            <person name="Murat F."/>
            <person name="Staton S.E."/>
            <person name="Cottret L."/>
            <person name="Lelandais-Briere C."/>
            <person name="Owens G.L."/>
            <person name="Carrere S."/>
            <person name="Mayjonade B."/>
            <person name="Legrand L."/>
            <person name="Gill N."/>
            <person name="Kane N.C."/>
            <person name="Bowers J.E."/>
            <person name="Hubner S."/>
            <person name="Bellec A."/>
            <person name="Berard A."/>
            <person name="Berges H."/>
            <person name="Blanchet N."/>
            <person name="Boniface M.C."/>
            <person name="Brunel D."/>
            <person name="Catrice O."/>
            <person name="Chaidir N."/>
            <person name="Claudel C."/>
            <person name="Donnadieu C."/>
            <person name="Faraut T."/>
            <person name="Fievet G."/>
            <person name="Helmstetter N."/>
            <person name="King M."/>
            <person name="Knapp S.J."/>
            <person name="Lai Z."/>
            <person name="Le Paslier M.C."/>
            <person name="Lippi Y."/>
            <person name="Lorenzon L."/>
            <person name="Mandel J.R."/>
            <person name="Marage G."/>
            <person name="Marchand G."/>
            <person name="Marquand E."/>
            <person name="Bret-Mestries E."/>
            <person name="Morien E."/>
            <person name="Nambeesan S."/>
            <person name="Nguyen T."/>
            <person name="Pegot-Espagnet P."/>
            <person name="Pouilly N."/>
            <person name="Raftis F."/>
            <person name="Sallet E."/>
            <person name="Schiex T."/>
            <person name="Thomas J."/>
            <person name="Vandecasteele C."/>
            <person name="Vares D."/>
            <person name="Vear F."/>
            <person name="Vautrin S."/>
            <person name="Crespi M."/>
            <person name="Mangin B."/>
            <person name="Burke J.M."/>
            <person name="Salse J."/>
            <person name="Munos S."/>
            <person name="Vincourt P."/>
            <person name="Rieseberg L.H."/>
            <person name="Langlade N.B."/>
        </authorList>
    </citation>
    <scope>NUCLEOTIDE SEQUENCE</scope>
    <source>
        <tissue evidence="7">Leaves</tissue>
    </source>
</reference>
<dbReference type="SMART" id="SM00360">
    <property type="entry name" value="RRM"/>
    <property type="match status" value="1"/>
</dbReference>
<dbReference type="Proteomes" id="UP000215914">
    <property type="component" value="Unassembled WGS sequence"/>
</dbReference>
<comment type="caution">
    <text evidence="7">The sequence shown here is derived from an EMBL/GenBank/DDBJ whole genome shotgun (WGS) entry which is preliminary data.</text>
</comment>